<evidence type="ECO:0000256" key="2">
    <source>
        <dbReference type="SAM" id="Phobius"/>
    </source>
</evidence>
<proteinExistence type="predicted"/>
<feature type="transmembrane region" description="Helical" evidence="2">
    <location>
        <begin position="36"/>
        <end position="57"/>
    </location>
</feature>
<gene>
    <name evidence="3" type="ORF">GOM49_14370</name>
</gene>
<protein>
    <submittedName>
        <fullName evidence="3">Uncharacterized protein</fullName>
    </submittedName>
</protein>
<evidence type="ECO:0000256" key="1">
    <source>
        <dbReference type="SAM" id="Coils"/>
    </source>
</evidence>
<feature type="transmembrane region" description="Helical" evidence="2">
    <location>
        <begin position="7"/>
        <end position="24"/>
    </location>
</feature>
<accession>A0A6I6EV22</accession>
<dbReference type="EMBL" id="CP046522">
    <property type="protein sequence ID" value="QGU96120.1"/>
    <property type="molecule type" value="Genomic_DNA"/>
</dbReference>
<keyword evidence="1" id="KW-0175">Coiled coil</keyword>
<reference evidence="3 4" key="1">
    <citation type="submission" date="2019-12" db="EMBL/GenBank/DDBJ databases">
        <title>Genome sequenceing of Clostridium bovifaecis.</title>
        <authorList>
            <person name="Yao Y."/>
        </authorList>
    </citation>
    <scope>NUCLEOTIDE SEQUENCE [LARGE SCALE GENOMIC DNA]</scope>
    <source>
        <strain evidence="3 4">BXX</strain>
    </source>
</reference>
<name>A0A6I6EV22_9CLOT</name>
<keyword evidence="2" id="KW-1133">Transmembrane helix</keyword>
<dbReference type="AlphaFoldDB" id="A0A6I6EV22"/>
<evidence type="ECO:0000313" key="3">
    <source>
        <dbReference type="EMBL" id="QGU96120.1"/>
    </source>
</evidence>
<sequence>MFLASIIGIGFTMAFFIVGSQFFASREGLDPQLAKGYSLMVGIGGCILAAFISSKLFRPKRIIANSMDQSNIIAVLKEEGCNIEEEIQALKDAKDQELEEMKELGFDVLLDISKKE</sequence>
<keyword evidence="4" id="KW-1185">Reference proteome</keyword>
<evidence type="ECO:0000313" key="4">
    <source>
        <dbReference type="Proteomes" id="UP000422764"/>
    </source>
</evidence>
<keyword evidence="2" id="KW-0472">Membrane</keyword>
<organism evidence="3 4">
    <name type="scientific">Clostridium bovifaecis</name>
    <dbReference type="NCBI Taxonomy" id="2184719"/>
    <lineage>
        <taxon>Bacteria</taxon>
        <taxon>Bacillati</taxon>
        <taxon>Bacillota</taxon>
        <taxon>Clostridia</taxon>
        <taxon>Eubacteriales</taxon>
        <taxon>Clostridiaceae</taxon>
        <taxon>Clostridium</taxon>
    </lineage>
</organism>
<feature type="coiled-coil region" evidence="1">
    <location>
        <begin position="76"/>
        <end position="104"/>
    </location>
</feature>
<keyword evidence="2" id="KW-0812">Transmembrane</keyword>
<dbReference type="Proteomes" id="UP000422764">
    <property type="component" value="Chromosome"/>
</dbReference>